<keyword evidence="3" id="KW-1185">Reference proteome</keyword>
<feature type="domain" description="MOSC" evidence="1">
    <location>
        <begin position="53"/>
        <end position="192"/>
    </location>
</feature>
<comment type="caution">
    <text evidence="2">The sequence shown here is derived from an EMBL/GenBank/DDBJ whole genome shotgun (WGS) entry which is preliminary data.</text>
</comment>
<sequence>MGSLESGGLWPNRRKNAPVAMENRSATWPLLSLRAGRPQPFGPRGEPSAIDKQALSEPEFLDFAGFGSDQQGDPRHHGGPEKAVHHYAAEHYSMWAFELSAVPGVQNLAVGGFGENISTYGLTEDTVSAGDIFRLGHALIQVSQPRQPCWKLNVRFNVEQMALRVQTSGRTGWYYRVLEPGWVAPDSNLARVERPYPAWTLSRILNVLYRNRLDTDELRALAAVGALTEKMRQLVEKRLSLRKVEPWARRLDGVSPSQVG</sequence>
<name>A0A4R3MB43_9BURK</name>
<protein>
    <submittedName>
        <fullName evidence="2">MOSC domain-containing protein YiiM</fullName>
    </submittedName>
</protein>
<organism evidence="2 3">
    <name type="scientific">Paralcaligenes ureilyticus</name>
    <dbReference type="NCBI Taxonomy" id="627131"/>
    <lineage>
        <taxon>Bacteria</taxon>
        <taxon>Pseudomonadati</taxon>
        <taxon>Pseudomonadota</taxon>
        <taxon>Betaproteobacteria</taxon>
        <taxon>Burkholderiales</taxon>
        <taxon>Alcaligenaceae</taxon>
        <taxon>Paralcaligenes</taxon>
    </lineage>
</organism>
<reference evidence="2 3" key="1">
    <citation type="submission" date="2019-03" db="EMBL/GenBank/DDBJ databases">
        <title>Genomic Encyclopedia of Type Strains, Phase IV (KMG-IV): sequencing the most valuable type-strain genomes for metagenomic binning, comparative biology and taxonomic classification.</title>
        <authorList>
            <person name="Goeker M."/>
        </authorList>
    </citation>
    <scope>NUCLEOTIDE SEQUENCE [LARGE SCALE GENOMIC DNA]</scope>
    <source>
        <strain evidence="2 3">DSM 24591</strain>
    </source>
</reference>
<dbReference type="Pfam" id="PF03473">
    <property type="entry name" value="MOSC"/>
    <property type="match status" value="1"/>
</dbReference>
<dbReference type="Gene3D" id="2.40.33.20">
    <property type="entry name" value="PK beta-barrel domain-like"/>
    <property type="match status" value="1"/>
</dbReference>
<gene>
    <name evidence="2" type="ORF">EDC26_105208</name>
</gene>
<dbReference type="InterPro" id="IPR011037">
    <property type="entry name" value="Pyrv_Knase-like_insert_dom_sf"/>
</dbReference>
<proteinExistence type="predicted"/>
<dbReference type="GO" id="GO:0003824">
    <property type="term" value="F:catalytic activity"/>
    <property type="evidence" value="ECO:0007669"/>
    <property type="project" value="InterPro"/>
</dbReference>
<dbReference type="InterPro" id="IPR052353">
    <property type="entry name" value="Benzoxazolinone_Detox_Enz"/>
</dbReference>
<dbReference type="PANTHER" id="PTHR30212:SF2">
    <property type="entry name" value="PROTEIN YIIM"/>
    <property type="match status" value="1"/>
</dbReference>
<dbReference type="PROSITE" id="PS51340">
    <property type="entry name" value="MOSC"/>
    <property type="match status" value="1"/>
</dbReference>
<dbReference type="GO" id="GO:0030170">
    <property type="term" value="F:pyridoxal phosphate binding"/>
    <property type="evidence" value="ECO:0007669"/>
    <property type="project" value="InterPro"/>
</dbReference>
<accession>A0A4R3MB43</accession>
<dbReference type="PANTHER" id="PTHR30212">
    <property type="entry name" value="PROTEIN YIIM"/>
    <property type="match status" value="1"/>
</dbReference>
<dbReference type="Proteomes" id="UP000295525">
    <property type="component" value="Unassembled WGS sequence"/>
</dbReference>
<evidence type="ECO:0000313" key="2">
    <source>
        <dbReference type="EMBL" id="TCT08655.1"/>
    </source>
</evidence>
<dbReference type="GO" id="GO:0030151">
    <property type="term" value="F:molybdenum ion binding"/>
    <property type="evidence" value="ECO:0007669"/>
    <property type="project" value="InterPro"/>
</dbReference>
<dbReference type="EMBL" id="SMAJ01000005">
    <property type="protein sequence ID" value="TCT08655.1"/>
    <property type="molecule type" value="Genomic_DNA"/>
</dbReference>
<dbReference type="Pfam" id="PF03475">
    <property type="entry name" value="YiiM_3-alpha"/>
    <property type="match status" value="1"/>
</dbReference>
<evidence type="ECO:0000259" key="1">
    <source>
        <dbReference type="PROSITE" id="PS51340"/>
    </source>
</evidence>
<dbReference type="InterPro" id="IPR005302">
    <property type="entry name" value="MoCF_Sase_C"/>
</dbReference>
<evidence type="ECO:0000313" key="3">
    <source>
        <dbReference type="Proteomes" id="UP000295525"/>
    </source>
</evidence>
<dbReference type="InterPro" id="IPR005163">
    <property type="entry name" value="Tri_helical_YiiM-like"/>
</dbReference>
<dbReference type="SUPFAM" id="SSF50800">
    <property type="entry name" value="PK beta-barrel domain-like"/>
    <property type="match status" value="1"/>
</dbReference>
<dbReference type="AlphaFoldDB" id="A0A4R3MB43"/>